<evidence type="ECO:0000256" key="16">
    <source>
        <dbReference type="PIRSR" id="PIRSR600823-1"/>
    </source>
</evidence>
<keyword evidence="7" id="KW-0349">Heme</keyword>
<keyword evidence="5" id="KW-0964">Secreted</keyword>
<evidence type="ECO:0000256" key="14">
    <source>
        <dbReference type="ARBA" id="ARBA00023180"/>
    </source>
</evidence>
<evidence type="ECO:0000256" key="22">
    <source>
        <dbReference type="SAM" id="SignalP"/>
    </source>
</evidence>
<keyword evidence="12 18" id="KW-0408">Iron</keyword>
<dbReference type="PRINTS" id="PR00461">
    <property type="entry name" value="PLPEROXIDASE"/>
</dbReference>
<evidence type="ECO:0000256" key="2">
    <source>
        <dbReference type="ARBA" id="ARBA00002322"/>
    </source>
</evidence>
<feature type="binding site" evidence="18">
    <location>
        <position position="133"/>
    </location>
    <ligand>
        <name>Ca(2+)</name>
        <dbReference type="ChEBI" id="CHEBI:29108"/>
        <label>1</label>
    </ligand>
</feature>
<feature type="disulfide bond" evidence="20">
    <location>
        <begin position="260"/>
        <end position="292"/>
    </location>
</feature>
<dbReference type="GO" id="GO:0046872">
    <property type="term" value="F:metal ion binding"/>
    <property type="evidence" value="ECO:0007669"/>
    <property type="project" value="UniProtKB-KW"/>
</dbReference>
<feature type="disulfide bond" evidence="20">
    <location>
        <begin position="96"/>
        <end position="175"/>
    </location>
</feature>
<evidence type="ECO:0000256" key="20">
    <source>
        <dbReference type="PIRSR" id="PIRSR600823-5"/>
    </source>
</evidence>
<dbReference type="AlphaFoldDB" id="A0AAV5KQU0"/>
<dbReference type="GO" id="GO:0006979">
    <property type="term" value="P:response to oxidative stress"/>
    <property type="evidence" value="ECO:0007669"/>
    <property type="project" value="InterPro"/>
</dbReference>
<feature type="binding site" evidence="18">
    <location>
        <position position="137"/>
    </location>
    <ligand>
        <name>Ca(2+)</name>
        <dbReference type="ChEBI" id="CHEBI:29108"/>
        <label>1</label>
    </ligand>
</feature>
<evidence type="ECO:0000256" key="9">
    <source>
        <dbReference type="ARBA" id="ARBA00022729"/>
    </source>
</evidence>
<evidence type="ECO:0000256" key="4">
    <source>
        <dbReference type="ARBA" id="ARBA00012313"/>
    </source>
</evidence>
<evidence type="ECO:0000256" key="17">
    <source>
        <dbReference type="PIRSR" id="PIRSR600823-2"/>
    </source>
</evidence>
<comment type="function">
    <text evidence="2">Removal of H(2)O(2), oxidation of toxic reductants, biosynthesis and degradation of lignin, suberization, auxin catabolism, response to environmental stresses such as wounding, pathogen attack and oxidative stress. These functions might be dependent on each isozyme/isoform in each plant tissue.</text>
</comment>
<evidence type="ECO:0000256" key="15">
    <source>
        <dbReference type="ARBA" id="ARBA00023324"/>
    </source>
</evidence>
<keyword evidence="15" id="KW-0376">Hydrogen peroxide</keyword>
<evidence type="ECO:0000313" key="25">
    <source>
        <dbReference type="Proteomes" id="UP001054252"/>
    </source>
</evidence>
<dbReference type="GO" id="GO:0005576">
    <property type="term" value="C:extracellular region"/>
    <property type="evidence" value="ECO:0007669"/>
    <property type="project" value="UniProtKB-SubCell"/>
</dbReference>
<evidence type="ECO:0000256" key="7">
    <source>
        <dbReference type="ARBA" id="ARBA00022617"/>
    </source>
</evidence>
<organism evidence="24 25">
    <name type="scientific">Rubroshorea leprosula</name>
    <dbReference type="NCBI Taxonomy" id="152421"/>
    <lineage>
        <taxon>Eukaryota</taxon>
        <taxon>Viridiplantae</taxon>
        <taxon>Streptophyta</taxon>
        <taxon>Embryophyta</taxon>
        <taxon>Tracheophyta</taxon>
        <taxon>Spermatophyta</taxon>
        <taxon>Magnoliopsida</taxon>
        <taxon>eudicotyledons</taxon>
        <taxon>Gunneridae</taxon>
        <taxon>Pentapetalae</taxon>
        <taxon>rosids</taxon>
        <taxon>malvids</taxon>
        <taxon>Malvales</taxon>
        <taxon>Dipterocarpaceae</taxon>
        <taxon>Rubroshorea</taxon>
    </lineage>
</organism>
<evidence type="ECO:0000256" key="1">
    <source>
        <dbReference type="ARBA" id="ARBA00000189"/>
    </source>
</evidence>
<keyword evidence="9 22" id="KW-0732">Signal</keyword>
<dbReference type="PRINTS" id="PR00458">
    <property type="entry name" value="PEROXIDASE"/>
</dbReference>
<dbReference type="SUPFAM" id="SSF48113">
    <property type="entry name" value="Heme-dependent peroxidases"/>
    <property type="match status" value="1"/>
</dbReference>
<proteinExistence type="inferred from homology"/>
<dbReference type="Gene3D" id="1.10.420.10">
    <property type="entry name" value="Peroxidase, domain 2"/>
    <property type="match status" value="2"/>
</dbReference>
<feature type="disulfide bond" evidence="20">
    <location>
        <begin position="181"/>
        <end position="422"/>
    </location>
</feature>
<dbReference type="EC" id="1.11.1.7" evidence="4"/>
<comment type="caution">
    <text evidence="24">The sequence shown here is derived from an EMBL/GenBank/DDBJ whole genome shotgun (WGS) entry which is preliminary data.</text>
</comment>
<feature type="binding site" evidence="18">
    <location>
        <position position="128"/>
    </location>
    <ligand>
        <name>Ca(2+)</name>
        <dbReference type="ChEBI" id="CHEBI:29108"/>
        <label>1</label>
    </ligand>
</feature>
<comment type="similarity">
    <text evidence="21">Belongs to the peroxidase family.</text>
</comment>
<feature type="site" description="Transition state stabilizer" evidence="19">
    <location>
        <position position="123"/>
    </location>
</feature>
<comment type="subcellular location">
    <subcellularLocation>
        <location evidence="3">Secreted</location>
    </subcellularLocation>
</comment>
<evidence type="ECO:0000259" key="23">
    <source>
        <dbReference type="PROSITE" id="PS50873"/>
    </source>
</evidence>
<evidence type="ECO:0000256" key="3">
    <source>
        <dbReference type="ARBA" id="ARBA00004613"/>
    </source>
</evidence>
<evidence type="ECO:0000256" key="12">
    <source>
        <dbReference type="ARBA" id="ARBA00023004"/>
    </source>
</evidence>
<dbReference type="CDD" id="cd00693">
    <property type="entry name" value="secretory_peroxidase"/>
    <property type="match status" value="1"/>
</dbReference>
<evidence type="ECO:0000256" key="18">
    <source>
        <dbReference type="PIRSR" id="PIRSR600823-3"/>
    </source>
</evidence>
<feature type="binding site" evidence="17">
    <location>
        <position position="223"/>
    </location>
    <ligand>
        <name>substrate</name>
    </ligand>
</feature>
<keyword evidence="6" id="KW-0575">Peroxidase</keyword>
<evidence type="ECO:0000256" key="6">
    <source>
        <dbReference type="ARBA" id="ARBA00022559"/>
    </source>
</evidence>
<feature type="disulfide bond" evidence="20">
    <location>
        <begin position="129"/>
        <end position="134"/>
    </location>
</feature>
<feature type="binding site" evidence="18">
    <location>
        <position position="135"/>
    </location>
    <ligand>
        <name>Ca(2+)</name>
        <dbReference type="ChEBI" id="CHEBI:29108"/>
        <label>1</label>
    </ligand>
</feature>
<dbReference type="PROSITE" id="PS00436">
    <property type="entry name" value="PEROXIDASE_2"/>
    <property type="match status" value="1"/>
</dbReference>
<keyword evidence="13 20" id="KW-1015">Disulfide bond</keyword>
<comment type="cofactor">
    <cofactor evidence="18">
        <name>Ca(2+)</name>
        <dbReference type="ChEBI" id="CHEBI:29108"/>
    </cofactor>
    <text evidence="18">Binds 2 calcium ions per subunit.</text>
</comment>
<evidence type="ECO:0000256" key="13">
    <source>
        <dbReference type="ARBA" id="ARBA00023157"/>
    </source>
</evidence>
<comment type="cofactor">
    <cofactor evidence="18">
        <name>heme b</name>
        <dbReference type="ChEBI" id="CHEBI:60344"/>
    </cofactor>
    <text evidence="18">Binds 1 heme b (iron(II)-protoporphyrin IX) group per subunit.</text>
</comment>
<dbReference type="Proteomes" id="UP001054252">
    <property type="component" value="Unassembled WGS sequence"/>
</dbReference>
<dbReference type="InterPro" id="IPR010255">
    <property type="entry name" value="Haem_peroxidase_sf"/>
</dbReference>
<dbReference type="InterPro" id="IPR019794">
    <property type="entry name" value="Peroxidases_AS"/>
</dbReference>
<evidence type="ECO:0000256" key="5">
    <source>
        <dbReference type="ARBA" id="ARBA00022525"/>
    </source>
</evidence>
<gene>
    <name evidence="24" type="ORF">SLEP1_g36229</name>
</gene>
<dbReference type="EMBL" id="BPVZ01000074">
    <property type="protein sequence ID" value="GKV27021.1"/>
    <property type="molecule type" value="Genomic_DNA"/>
</dbReference>
<evidence type="ECO:0000256" key="8">
    <source>
        <dbReference type="ARBA" id="ARBA00022723"/>
    </source>
</evidence>
<evidence type="ECO:0000256" key="21">
    <source>
        <dbReference type="RuleBase" id="RU004241"/>
    </source>
</evidence>
<keyword evidence="8 18" id="KW-0479">Metal-binding</keyword>
<dbReference type="FunFam" id="1.10.520.10:FF:000006">
    <property type="entry name" value="Peroxidase"/>
    <property type="match status" value="1"/>
</dbReference>
<reference evidence="24 25" key="1">
    <citation type="journal article" date="2021" name="Commun. Biol.">
        <title>The genome of Shorea leprosula (Dipterocarpaceae) highlights the ecological relevance of drought in aseasonal tropical rainforests.</title>
        <authorList>
            <person name="Ng K.K.S."/>
            <person name="Kobayashi M.J."/>
            <person name="Fawcett J.A."/>
            <person name="Hatakeyama M."/>
            <person name="Paape T."/>
            <person name="Ng C.H."/>
            <person name="Ang C.C."/>
            <person name="Tnah L.H."/>
            <person name="Lee C.T."/>
            <person name="Nishiyama T."/>
            <person name="Sese J."/>
            <person name="O'Brien M.J."/>
            <person name="Copetti D."/>
            <person name="Mohd Noor M.I."/>
            <person name="Ong R.C."/>
            <person name="Putra M."/>
            <person name="Sireger I.Z."/>
            <person name="Indrioko S."/>
            <person name="Kosugi Y."/>
            <person name="Izuno A."/>
            <person name="Isagi Y."/>
            <person name="Lee S.L."/>
            <person name="Shimizu K.K."/>
        </authorList>
    </citation>
    <scope>NUCLEOTIDE SEQUENCE [LARGE SCALE GENOMIC DNA]</scope>
    <source>
        <strain evidence="24">214</strain>
    </source>
</reference>
<dbReference type="Gene3D" id="1.10.520.10">
    <property type="match status" value="2"/>
</dbReference>
<feature type="binding site" evidence="18">
    <location>
        <position position="343"/>
    </location>
    <ligand>
        <name>Ca(2+)</name>
        <dbReference type="ChEBI" id="CHEBI:29108"/>
        <label>2</label>
    </ligand>
</feature>
<name>A0AAV5KQU0_9ROSI</name>
<dbReference type="GO" id="GO:0140825">
    <property type="term" value="F:lactoperoxidase activity"/>
    <property type="evidence" value="ECO:0007669"/>
    <property type="project" value="UniProtKB-EC"/>
</dbReference>
<feature type="signal peptide" evidence="22">
    <location>
        <begin position="1"/>
        <end position="32"/>
    </location>
</feature>
<dbReference type="GO" id="GO:0042744">
    <property type="term" value="P:hydrogen peroxide catabolic process"/>
    <property type="evidence" value="ECO:0007669"/>
    <property type="project" value="UniProtKB-KW"/>
</dbReference>
<evidence type="ECO:0000313" key="24">
    <source>
        <dbReference type="EMBL" id="GKV27021.1"/>
    </source>
</evidence>
<feature type="domain" description="Plant heme peroxidase family profile" evidence="23">
    <location>
        <begin position="86"/>
        <end position="426"/>
    </location>
</feature>
<comment type="catalytic activity">
    <reaction evidence="1">
        <text>2 a phenolic donor + H2O2 = 2 a phenolic radical donor + 2 H2O</text>
        <dbReference type="Rhea" id="RHEA:56136"/>
        <dbReference type="ChEBI" id="CHEBI:15377"/>
        <dbReference type="ChEBI" id="CHEBI:16240"/>
        <dbReference type="ChEBI" id="CHEBI:139520"/>
        <dbReference type="ChEBI" id="CHEBI:139521"/>
        <dbReference type="EC" id="1.11.1.7"/>
    </reaction>
</comment>
<keyword evidence="11" id="KW-0560">Oxidoreductase</keyword>
<protein>
    <recommendedName>
        <fullName evidence="4">peroxidase</fullName>
        <ecNumber evidence="4">1.11.1.7</ecNumber>
    </recommendedName>
</protein>
<dbReference type="InterPro" id="IPR033905">
    <property type="entry name" value="Secretory_peroxidase"/>
</dbReference>
<feature type="binding site" description="axial binding residue" evidence="18">
    <location>
        <position position="253"/>
    </location>
    <ligand>
        <name>heme b</name>
        <dbReference type="ChEBI" id="CHEBI:60344"/>
    </ligand>
    <ligandPart>
        <name>Fe</name>
        <dbReference type="ChEBI" id="CHEBI:18248"/>
    </ligandPart>
</feature>
<dbReference type="InterPro" id="IPR000823">
    <property type="entry name" value="Peroxidase_pln"/>
</dbReference>
<keyword evidence="14" id="KW-0325">Glycoprotein</keyword>
<keyword evidence="25" id="KW-1185">Reference proteome</keyword>
<sequence>MPILRFEMAAFRNLSFLVFVFCVLISLKNQNAETKKGSFGISSFSSSPTKPASIFSDLLSKQAVLLSTEDEEVVNRKMLTVSGSGSLEYDFYRKSCPAAEKIIRDAVRELCKSRPRLGPALVRLVFHDCFIEGCDASVLLDGVEGMRSEKDSLPNESLKGFDAIDIIKSKLEEMCPGVVSCADILVLAAREAVILAGGPFYPLNTGRRDSTVAYSDMATYELPSPHADVSETLASFASRGFDERETVSLLGSHSTGITHCRFFKNRLYNFDGSGQPDPTLDSGFLNLLRSKCDNTLPSRSSAPSASLTGSTLPFNTSLLSAAAEAPSIDRLSSSPEDEEEVMDMNYGEPAAEFGTVYYRHLLQGKGLLFADQQLMAGEETRIWVRAYASDPFLFRRDFALVMMRLSNLRVLTAPRGQIRHNCSKVA</sequence>
<dbReference type="InterPro" id="IPR002016">
    <property type="entry name" value="Haem_peroxidase"/>
</dbReference>
<evidence type="ECO:0000256" key="19">
    <source>
        <dbReference type="PIRSR" id="PIRSR600823-4"/>
    </source>
</evidence>
<dbReference type="PROSITE" id="PS50873">
    <property type="entry name" value="PEROXIDASE_4"/>
    <property type="match status" value="1"/>
</dbReference>
<dbReference type="Pfam" id="PF00141">
    <property type="entry name" value="peroxidase"/>
    <property type="match status" value="1"/>
</dbReference>
<dbReference type="PANTHER" id="PTHR31235">
    <property type="entry name" value="PEROXIDASE 25-RELATED"/>
    <property type="match status" value="1"/>
</dbReference>
<evidence type="ECO:0000256" key="10">
    <source>
        <dbReference type="ARBA" id="ARBA00022837"/>
    </source>
</evidence>
<feature type="chain" id="PRO_5043484323" description="peroxidase" evidence="22">
    <location>
        <begin position="33"/>
        <end position="426"/>
    </location>
</feature>
<keyword evidence="10 18" id="KW-0106">Calcium</keyword>
<evidence type="ECO:0000256" key="11">
    <source>
        <dbReference type="ARBA" id="ARBA00023002"/>
    </source>
</evidence>
<feature type="binding site" evidence="18">
    <location>
        <position position="149"/>
    </location>
    <ligand>
        <name>Ca(2+)</name>
        <dbReference type="ChEBI" id="CHEBI:29108"/>
        <label>1</label>
    </ligand>
</feature>
<dbReference type="GO" id="GO:0020037">
    <property type="term" value="F:heme binding"/>
    <property type="evidence" value="ECO:0007669"/>
    <property type="project" value="InterPro"/>
</dbReference>
<accession>A0AAV5KQU0</accession>
<feature type="active site" description="Proton acceptor" evidence="16">
    <location>
        <position position="127"/>
    </location>
</feature>